<dbReference type="Proteomes" id="UP000190973">
    <property type="component" value="Unassembled WGS sequence"/>
</dbReference>
<dbReference type="Pfam" id="PF08378">
    <property type="entry name" value="NERD"/>
    <property type="match status" value="1"/>
</dbReference>
<dbReference type="EMBL" id="LZZI01000079">
    <property type="protein sequence ID" value="OOM59284.1"/>
    <property type="molecule type" value="Genomic_DNA"/>
</dbReference>
<feature type="domain" description="NERD" evidence="2">
    <location>
        <begin position="255"/>
        <end position="379"/>
    </location>
</feature>
<name>A0A1S8S1I3_CLOBE</name>
<feature type="transmembrane region" description="Helical" evidence="1">
    <location>
        <begin position="55"/>
        <end position="74"/>
    </location>
</feature>
<dbReference type="InterPro" id="IPR011528">
    <property type="entry name" value="NERD"/>
</dbReference>
<dbReference type="AlphaFoldDB" id="A0A1S8S1I3"/>
<evidence type="ECO:0000259" key="2">
    <source>
        <dbReference type="PROSITE" id="PS50965"/>
    </source>
</evidence>
<evidence type="ECO:0000313" key="3">
    <source>
        <dbReference type="EMBL" id="OOM59284.1"/>
    </source>
</evidence>
<keyword evidence="1" id="KW-0472">Membrane</keyword>
<keyword evidence="1" id="KW-1133">Transmembrane helix</keyword>
<evidence type="ECO:0000256" key="1">
    <source>
        <dbReference type="SAM" id="Phobius"/>
    </source>
</evidence>
<accession>A0A1S8S1I3</accession>
<proteinExistence type="predicted"/>
<keyword evidence="1" id="KW-0812">Transmembrane</keyword>
<reference evidence="3 4" key="1">
    <citation type="submission" date="2016-05" db="EMBL/GenBank/DDBJ databases">
        <title>Microbial solvent formation.</title>
        <authorList>
            <person name="Poehlein A."/>
            <person name="Montoya Solano J.D."/>
            <person name="Flitsch S."/>
            <person name="Krabben P."/>
            <person name="Duerre P."/>
            <person name="Daniel R."/>
        </authorList>
    </citation>
    <scope>NUCLEOTIDE SEQUENCE [LARGE SCALE GENOMIC DNA]</scope>
    <source>
        <strain evidence="3 4">DSM 53</strain>
    </source>
</reference>
<organism evidence="3 4">
    <name type="scientific">Clostridium beijerinckii</name>
    <name type="common">Clostridium MP</name>
    <dbReference type="NCBI Taxonomy" id="1520"/>
    <lineage>
        <taxon>Bacteria</taxon>
        <taxon>Bacillati</taxon>
        <taxon>Bacillota</taxon>
        <taxon>Clostridia</taxon>
        <taxon>Eubacteriales</taxon>
        <taxon>Clostridiaceae</taxon>
        <taxon>Clostridium</taxon>
    </lineage>
</organism>
<gene>
    <name evidence="3" type="ORF">CLBCK_35830</name>
</gene>
<sequence>MKILFPVLLVINYILIDSAVYEFDKIMLLAFAISFISVFVNISQDKNDKNITKKCVSNFLVILLLINVIEYINSNIAKLMLLDNNLFNLSIMGIVGFVIIPGIMAYLPFGLPKVLNPFIVNIADKNKTQKIDKLIDVSKLSNQNLTKFQEDKSYFYNDNMELEIRKPEVIYVNNDNKEELMESICQEMFRILKVKHNKFIEAANFKEPENLEEIKMLSNKYGSYLESCFNKKEEFVNLCDKRIKYIQNHYNSAKVGREGEEYVDKELLLYDNFYNLSNIRIEVKDSNGNLQSIENDNIVISIYGVFVLEVKNFGTTGNYDIEIERDGRWLKKYRNNRPVETMKSATSQNNRHIALLNRYINQILNRSIDNYIDADGIVVIANDKISIKNKSENQKIFRASEVYPYIRKQSIKLSKTEMDLLKTSLLRDKLPIKEYPIYDYRRELIHNFNKFCDLKNTTIKNLNIITRELDI</sequence>
<feature type="transmembrane region" description="Helical" evidence="1">
    <location>
        <begin position="86"/>
        <end position="107"/>
    </location>
</feature>
<protein>
    <submittedName>
        <fullName evidence="3">Nuclease-related domain protein</fullName>
    </submittedName>
</protein>
<feature type="transmembrane region" description="Helical" evidence="1">
    <location>
        <begin position="26"/>
        <end position="43"/>
    </location>
</feature>
<dbReference type="PROSITE" id="PS50965">
    <property type="entry name" value="NERD"/>
    <property type="match status" value="1"/>
</dbReference>
<evidence type="ECO:0000313" key="4">
    <source>
        <dbReference type="Proteomes" id="UP000190973"/>
    </source>
</evidence>
<comment type="caution">
    <text evidence="3">The sequence shown here is derived from an EMBL/GenBank/DDBJ whole genome shotgun (WGS) entry which is preliminary data.</text>
</comment>